<dbReference type="InterPro" id="IPR006187">
    <property type="entry name" value="Claudin"/>
</dbReference>
<dbReference type="Pfam" id="PF00822">
    <property type="entry name" value="PMP22_Claudin"/>
    <property type="match status" value="1"/>
</dbReference>
<evidence type="ECO:0000313" key="12">
    <source>
        <dbReference type="EMBL" id="KAK3523543.1"/>
    </source>
</evidence>
<evidence type="ECO:0000256" key="9">
    <source>
        <dbReference type="ARBA" id="ARBA00023136"/>
    </source>
</evidence>
<dbReference type="PRINTS" id="PR01385">
    <property type="entry name" value="CLAUDIN14"/>
</dbReference>
<keyword evidence="8 11" id="KW-1133">Transmembrane helix</keyword>
<evidence type="ECO:0000256" key="5">
    <source>
        <dbReference type="ARBA" id="ARBA00022475"/>
    </source>
</evidence>
<comment type="caution">
    <text evidence="12">The sequence shown here is derived from an EMBL/GenBank/DDBJ whole genome shotgun (WGS) entry which is preliminary data.</text>
</comment>
<name>A0AAE0QJZ8_9TELE</name>
<dbReference type="InterPro" id="IPR017974">
    <property type="entry name" value="Claudin_CS"/>
</dbReference>
<evidence type="ECO:0000256" key="1">
    <source>
        <dbReference type="ARBA" id="ARBA00004435"/>
    </source>
</evidence>
<evidence type="ECO:0000256" key="6">
    <source>
        <dbReference type="ARBA" id="ARBA00022692"/>
    </source>
</evidence>
<keyword evidence="5" id="KW-1003">Cell membrane</keyword>
<dbReference type="PRINTS" id="PR01077">
    <property type="entry name" value="CLAUDIN"/>
</dbReference>
<dbReference type="Proteomes" id="UP001274896">
    <property type="component" value="Unassembled WGS sequence"/>
</dbReference>
<dbReference type="GO" id="GO:0005886">
    <property type="term" value="C:plasma membrane"/>
    <property type="evidence" value="ECO:0007669"/>
    <property type="project" value="UniProtKB-SubCell"/>
</dbReference>
<organism evidence="12 13">
    <name type="scientific">Hemibagrus guttatus</name>
    <dbReference type="NCBI Taxonomy" id="175788"/>
    <lineage>
        <taxon>Eukaryota</taxon>
        <taxon>Metazoa</taxon>
        <taxon>Chordata</taxon>
        <taxon>Craniata</taxon>
        <taxon>Vertebrata</taxon>
        <taxon>Euteleostomi</taxon>
        <taxon>Actinopterygii</taxon>
        <taxon>Neopterygii</taxon>
        <taxon>Teleostei</taxon>
        <taxon>Ostariophysi</taxon>
        <taxon>Siluriformes</taxon>
        <taxon>Bagridae</taxon>
        <taxon>Hemibagrus</taxon>
    </lineage>
</organism>
<feature type="transmembrane region" description="Helical" evidence="11">
    <location>
        <begin position="168"/>
        <end position="188"/>
    </location>
</feature>
<reference evidence="12" key="1">
    <citation type="submission" date="2023-06" db="EMBL/GenBank/DDBJ databases">
        <title>Male Hemibagrus guttatus genome.</title>
        <authorList>
            <person name="Bian C."/>
        </authorList>
    </citation>
    <scope>NUCLEOTIDE SEQUENCE</scope>
    <source>
        <strain evidence="12">Male_cb2023</strain>
        <tissue evidence="12">Muscle</tissue>
    </source>
</reference>
<dbReference type="EMBL" id="JAUCMX010000014">
    <property type="protein sequence ID" value="KAK3523543.1"/>
    <property type="molecule type" value="Genomic_DNA"/>
</dbReference>
<keyword evidence="6 11" id="KW-0812">Transmembrane</keyword>
<keyword evidence="13" id="KW-1185">Reference proteome</keyword>
<dbReference type="PROSITE" id="PS01346">
    <property type="entry name" value="CLAUDIN"/>
    <property type="match status" value="1"/>
</dbReference>
<feature type="region of interest" description="Disordered" evidence="10">
    <location>
        <begin position="287"/>
        <end position="319"/>
    </location>
</feature>
<evidence type="ECO:0000256" key="2">
    <source>
        <dbReference type="ARBA" id="ARBA00004651"/>
    </source>
</evidence>
<dbReference type="PANTHER" id="PTHR12002">
    <property type="entry name" value="CLAUDIN"/>
    <property type="match status" value="1"/>
</dbReference>
<feature type="transmembrane region" description="Helical" evidence="11">
    <location>
        <begin position="132"/>
        <end position="156"/>
    </location>
</feature>
<evidence type="ECO:0000256" key="10">
    <source>
        <dbReference type="SAM" id="MobiDB-lite"/>
    </source>
</evidence>
<dbReference type="GO" id="GO:0005923">
    <property type="term" value="C:bicellular tight junction"/>
    <property type="evidence" value="ECO:0007669"/>
    <property type="project" value="UniProtKB-SubCell"/>
</dbReference>
<dbReference type="FunFam" id="1.20.140.150:FF:000001">
    <property type="entry name" value="Claudin"/>
    <property type="match status" value="1"/>
</dbReference>
<evidence type="ECO:0000256" key="11">
    <source>
        <dbReference type="SAM" id="Phobius"/>
    </source>
</evidence>
<accession>A0AAE0QJZ8</accession>
<dbReference type="Gene3D" id="1.20.140.150">
    <property type="match status" value="1"/>
</dbReference>
<dbReference type="InterPro" id="IPR004031">
    <property type="entry name" value="PMP22/EMP/MP20/Claudin"/>
</dbReference>
<sequence>MWTQNRARLYTVTLWSSRFKKKVINFLNSKRELIASHLKLLKHSTSPVAAMAIAAVELMGFFLGLLGMIGNLVATLLPYWEVSAHIGPNIVTAVMNMKGLWMACVHQSTGAFQCETYNTILGLSTDLQVARAMMVISIIFSALACAVSSVGMQCTVCMDGSSAKTKTAGAGGFIFLTAGLLSLIPICWKTNEVVQTFYNYNLPDSLKFEIGDCLYVGIASSLVSLLGGGLLSISCWSDLDARQGFRRGYPYPERPGKHGMARGASYSMPFHPSATLQSAMNMNPTNRTQTMVSQNSSSSHCTTGVRDSRQPAHQKTKASYDVTGERFQEQQGMPLLPLEFPLPMSTVILTQHNVYVIFWHT</sequence>
<evidence type="ECO:0000256" key="3">
    <source>
        <dbReference type="ARBA" id="ARBA00008295"/>
    </source>
</evidence>
<dbReference type="GO" id="GO:0005198">
    <property type="term" value="F:structural molecule activity"/>
    <property type="evidence" value="ECO:0007669"/>
    <property type="project" value="InterPro"/>
</dbReference>
<evidence type="ECO:0008006" key="14">
    <source>
        <dbReference type="Google" id="ProtNLM"/>
    </source>
</evidence>
<feature type="transmembrane region" description="Helical" evidence="11">
    <location>
        <begin position="214"/>
        <end position="237"/>
    </location>
</feature>
<evidence type="ECO:0000256" key="4">
    <source>
        <dbReference type="ARBA" id="ARBA00022427"/>
    </source>
</evidence>
<keyword evidence="7" id="KW-0965">Cell junction</keyword>
<evidence type="ECO:0000256" key="8">
    <source>
        <dbReference type="ARBA" id="ARBA00022989"/>
    </source>
</evidence>
<keyword evidence="4" id="KW-0796">Tight junction</keyword>
<keyword evidence="9 11" id="KW-0472">Membrane</keyword>
<proteinExistence type="inferred from homology"/>
<comment type="subcellular location">
    <subcellularLocation>
        <location evidence="1">Cell junction</location>
        <location evidence="1">Tight junction</location>
    </subcellularLocation>
    <subcellularLocation>
        <location evidence="2">Cell membrane</location>
        <topology evidence="2">Multi-pass membrane protein</topology>
    </subcellularLocation>
</comment>
<dbReference type="AlphaFoldDB" id="A0AAE0QJZ8"/>
<comment type="similarity">
    <text evidence="3">Belongs to the claudin family.</text>
</comment>
<gene>
    <name evidence="12" type="ORF">QTP70_002451</name>
</gene>
<evidence type="ECO:0000313" key="13">
    <source>
        <dbReference type="Proteomes" id="UP001274896"/>
    </source>
</evidence>
<feature type="transmembrane region" description="Helical" evidence="11">
    <location>
        <begin position="48"/>
        <end position="70"/>
    </location>
</feature>
<evidence type="ECO:0000256" key="7">
    <source>
        <dbReference type="ARBA" id="ARBA00022949"/>
    </source>
</evidence>
<protein>
    <recommendedName>
        <fullName evidence="14">Claudin</fullName>
    </recommendedName>
</protein>
<feature type="compositionally biased region" description="Polar residues" evidence="10">
    <location>
        <begin position="287"/>
        <end position="302"/>
    </location>
</feature>